<gene>
    <name evidence="5" type="primary">LOC115632750</name>
</gene>
<dbReference type="RefSeq" id="XP_030385858.1">
    <property type="nucleotide sequence ID" value="XM_030529998.1"/>
</dbReference>
<dbReference type="InterPro" id="IPR002110">
    <property type="entry name" value="Ankyrin_rpt"/>
</dbReference>
<dbReference type="AlphaFoldDB" id="A0A6J2UEM2"/>
<evidence type="ECO:0000256" key="1">
    <source>
        <dbReference type="ARBA" id="ARBA00022737"/>
    </source>
</evidence>
<dbReference type="Proteomes" id="UP000504634">
    <property type="component" value="Unplaced"/>
</dbReference>
<dbReference type="GO" id="GO:0003700">
    <property type="term" value="F:DNA-binding transcription factor activity"/>
    <property type="evidence" value="ECO:0007669"/>
    <property type="project" value="InterPro"/>
</dbReference>
<sequence length="626" mass="71553">MKEIPNDPIEIVCQVVRKYGDHYMVSPNTLQKRTEPYHLNYEPIREPMVRCESSKNQFEFSMENFFIAKTKKDDLAMVLQRMEPRVKQKGLFGLPSLSQATKDFKKHERIYLAFTAFEKGKSGFKQIAESLISHSIYNGNDKRSLNICCNPQLPFEGGINMHLLLSDVQHDYKIEIRRDDGQWTTHLISPIVKTRTLKELHKVLIYPTPKYDATDTEKQRTSVNCKLILYDADDSTEIQTVDVVYARYAVAPEDAAEDFAFYCNEGDDQDRDQFNILELMEDDANMHDILNMSGSDFFNMDSRPSGSQEAHASSDIAQNHGPDRTFRNNQIMVCLGLNYIRNAKSLEEAVRINERYLYWLGTGSTSIFHEALKLGLLKYIRQAATSIENKDAFLKYLALLKDGRNATVLHILASTAGHSDEDAAWLISSCAVYDLTLQKNRGETFLHIAVDNQKVALLETIMKSLTTKQMLEVLTVWDISGNNPLHSAIVNNKLESFKWLLKCYQKLNVNACEVRTLGYGSTPLHLVIESNRRHPYEELILTAYNDAGNYENYAGFNAYNECMSETQPDCMMEELTLGGAEESASDSLSDDNSDDDDHHHPYREMLRGRCGTPILPMEKLPMRRYV</sequence>
<dbReference type="GO" id="GO:0003677">
    <property type="term" value="F:DNA binding"/>
    <property type="evidence" value="ECO:0007669"/>
    <property type="project" value="InterPro"/>
</dbReference>
<dbReference type="Gene3D" id="1.25.40.20">
    <property type="entry name" value="Ankyrin repeat-containing domain"/>
    <property type="match status" value="1"/>
</dbReference>
<dbReference type="GO" id="GO:0051059">
    <property type="term" value="F:NF-kappaB binding"/>
    <property type="evidence" value="ECO:0007669"/>
    <property type="project" value="TreeGrafter"/>
</dbReference>
<feature type="compositionally biased region" description="Polar residues" evidence="3">
    <location>
        <begin position="301"/>
        <end position="317"/>
    </location>
</feature>
<dbReference type="PANTHER" id="PTHR46680:SF3">
    <property type="entry name" value="NF-KAPPA-B INHIBITOR CACTUS"/>
    <property type="match status" value="1"/>
</dbReference>
<organism evidence="4 5">
    <name type="scientific">Drosophila lebanonensis</name>
    <name type="common">Fruit fly</name>
    <name type="synonym">Scaptodrosophila lebanonensis</name>
    <dbReference type="NCBI Taxonomy" id="7225"/>
    <lineage>
        <taxon>Eukaryota</taxon>
        <taxon>Metazoa</taxon>
        <taxon>Ecdysozoa</taxon>
        <taxon>Arthropoda</taxon>
        <taxon>Hexapoda</taxon>
        <taxon>Insecta</taxon>
        <taxon>Pterygota</taxon>
        <taxon>Neoptera</taxon>
        <taxon>Endopterygota</taxon>
        <taxon>Diptera</taxon>
        <taxon>Brachycera</taxon>
        <taxon>Muscomorpha</taxon>
        <taxon>Ephydroidea</taxon>
        <taxon>Drosophilidae</taxon>
        <taxon>Scaptodrosophila</taxon>
    </lineage>
</organism>
<dbReference type="SMART" id="SM00248">
    <property type="entry name" value="ANK"/>
    <property type="match status" value="3"/>
</dbReference>
<dbReference type="InterPro" id="IPR037059">
    <property type="entry name" value="RHD_DNA_bind_dom_sf"/>
</dbReference>
<dbReference type="Pfam" id="PF12796">
    <property type="entry name" value="Ank_2"/>
    <property type="match status" value="1"/>
</dbReference>
<dbReference type="InterPro" id="IPR036770">
    <property type="entry name" value="Ankyrin_rpt-contain_sf"/>
</dbReference>
<dbReference type="Gene3D" id="2.60.40.340">
    <property type="entry name" value="Rel homology domain (RHD), DNA-binding domain"/>
    <property type="match status" value="1"/>
</dbReference>
<protein>
    <submittedName>
        <fullName evidence="5">Uncharacterized protein LOC115632750</fullName>
    </submittedName>
</protein>
<evidence type="ECO:0000313" key="4">
    <source>
        <dbReference type="Proteomes" id="UP000504634"/>
    </source>
</evidence>
<evidence type="ECO:0000313" key="5">
    <source>
        <dbReference type="RefSeq" id="XP_030385858.1"/>
    </source>
</evidence>
<feature type="region of interest" description="Disordered" evidence="3">
    <location>
        <begin position="301"/>
        <end position="323"/>
    </location>
</feature>
<dbReference type="PANTHER" id="PTHR46680">
    <property type="entry name" value="NF-KAPPA-B INHIBITOR ALPHA"/>
    <property type="match status" value="1"/>
</dbReference>
<accession>A0A6J2UEM2</accession>
<dbReference type="OrthoDB" id="8032836at2759"/>
<feature type="compositionally biased region" description="Basic and acidic residues" evidence="3">
    <location>
        <begin position="596"/>
        <end position="605"/>
    </location>
</feature>
<dbReference type="GeneID" id="115632750"/>
<dbReference type="GO" id="GO:0071356">
    <property type="term" value="P:cellular response to tumor necrosis factor"/>
    <property type="evidence" value="ECO:0007669"/>
    <property type="project" value="TreeGrafter"/>
</dbReference>
<keyword evidence="2" id="KW-0040">ANK repeat</keyword>
<feature type="region of interest" description="Disordered" evidence="3">
    <location>
        <begin position="581"/>
        <end position="605"/>
    </location>
</feature>
<evidence type="ECO:0000256" key="3">
    <source>
        <dbReference type="SAM" id="MobiDB-lite"/>
    </source>
</evidence>
<evidence type="ECO:0000256" key="2">
    <source>
        <dbReference type="ARBA" id="ARBA00023043"/>
    </source>
</evidence>
<dbReference type="InterPro" id="IPR051070">
    <property type="entry name" value="NF-kappa-B_inhibitor"/>
</dbReference>
<name>A0A6J2UEM2_DROLE</name>
<keyword evidence="1" id="KW-0677">Repeat</keyword>
<proteinExistence type="predicted"/>
<keyword evidence="4" id="KW-1185">Reference proteome</keyword>
<reference evidence="5" key="1">
    <citation type="submission" date="2025-08" db="UniProtKB">
        <authorList>
            <consortium name="RefSeq"/>
        </authorList>
    </citation>
    <scope>IDENTIFICATION</scope>
    <source>
        <strain evidence="5">11010-0011.00</strain>
        <tissue evidence="5">Whole body</tissue>
    </source>
</reference>
<dbReference type="GO" id="GO:0005829">
    <property type="term" value="C:cytosol"/>
    <property type="evidence" value="ECO:0007669"/>
    <property type="project" value="TreeGrafter"/>
</dbReference>
<dbReference type="SUPFAM" id="SSF48403">
    <property type="entry name" value="Ankyrin repeat"/>
    <property type="match status" value="1"/>
</dbReference>